<keyword evidence="4 6" id="KW-1133">Transmembrane helix</keyword>
<feature type="transmembrane region" description="Helical" evidence="6">
    <location>
        <begin position="311"/>
        <end position="333"/>
    </location>
</feature>
<keyword evidence="3 6" id="KW-0812">Transmembrane</keyword>
<dbReference type="PANTHER" id="PTHR43243:SF4">
    <property type="entry name" value="CATIONIC AMINO ACID TRANSPORTER 4"/>
    <property type="match status" value="1"/>
</dbReference>
<evidence type="ECO:0000256" key="5">
    <source>
        <dbReference type="ARBA" id="ARBA00023136"/>
    </source>
</evidence>
<dbReference type="Gene3D" id="1.20.1740.10">
    <property type="entry name" value="Amino acid/polyamine transporter I"/>
    <property type="match status" value="1"/>
</dbReference>
<dbReference type="Proteomes" id="UP000306317">
    <property type="component" value="Unassembled WGS sequence"/>
</dbReference>
<dbReference type="PANTHER" id="PTHR43243">
    <property type="entry name" value="INNER MEMBRANE TRANSPORTER YGJI-RELATED"/>
    <property type="match status" value="1"/>
</dbReference>
<feature type="transmembrane region" description="Helical" evidence="6">
    <location>
        <begin position="86"/>
        <end position="105"/>
    </location>
</feature>
<dbReference type="Pfam" id="PF13520">
    <property type="entry name" value="AA_permease_2"/>
    <property type="match status" value="1"/>
</dbReference>
<accession>A0A4S3KG46</accession>
<name>A0A4S3KG46_9GAMM</name>
<evidence type="ECO:0000313" key="7">
    <source>
        <dbReference type="EMBL" id="THD07612.1"/>
    </source>
</evidence>
<sequence>MKEKLQTADGDEPELARTLGPLQLTMIGVGCVIGAGIFVMTGTAAATHAGPAVVLSFVVAAIACGFTAFCYAELAGTMPLSGSSYSYALLTFGRFTAWCAGWLLLLEYGIAAATVAVGFAGYAVALLDQFGLHLPASITTPMLDFRTDGGSNRLQFGGGINLVAAGAILVVTAVLLRGVTQSFAFNTAVVLLKIAALVAFVLVGIAFIDPANLTPFVPPARGDFEFGWPGVLRGASAIFFAYVGFETVSTSAAEARNPQRDLPIGIFMTLAVCTVLYMAVAAVMTGIVPYARLGVADPIAVAVDAMQLPMFGIAVKSAAVIGLLSVLLTSIYGQTRIFYAMARDRMLPPVFARIDGRTRTPRVGTIYTGVAMALLAACLPISLLGDLISLGTAVAFAIVCAAVMRLRVVEPDRPRSFRVPLGGIRVRGWWIGIIPALGIAFAAMMGLPLLIDMVLRATRGDVLPLAIVGGYFAAGLVIYVVYVRSR</sequence>
<dbReference type="GO" id="GO:0016020">
    <property type="term" value="C:membrane"/>
    <property type="evidence" value="ECO:0007669"/>
    <property type="project" value="UniProtKB-SubCell"/>
</dbReference>
<feature type="transmembrane region" description="Helical" evidence="6">
    <location>
        <begin position="20"/>
        <end position="40"/>
    </location>
</feature>
<feature type="transmembrane region" description="Helical" evidence="6">
    <location>
        <begin position="463"/>
        <end position="482"/>
    </location>
</feature>
<dbReference type="EMBL" id="MWIO01000025">
    <property type="protein sequence ID" value="THD07612.1"/>
    <property type="molecule type" value="Genomic_DNA"/>
</dbReference>
<keyword evidence="2" id="KW-0813">Transport</keyword>
<comment type="caution">
    <text evidence="7">The sequence shown here is derived from an EMBL/GenBank/DDBJ whole genome shotgun (WGS) entry which is preliminary data.</text>
</comment>
<dbReference type="RefSeq" id="WP_136258235.1">
    <property type="nucleotide sequence ID" value="NZ_MWIO01000025.1"/>
</dbReference>
<feature type="transmembrane region" description="Helical" evidence="6">
    <location>
        <begin position="52"/>
        <end position="74"/>
    </location>
</feature>
<evidence type="ECO:0000256" key="2">
    <source>
        <dbReference type="ARBA" id="ARBA00022448"/>
    </source>
</evidence>
<protein>
    <submittedName>
        <fullName evidence="7">Amino acid permease</fullName>
    </submittedName>
</protein>
<evidence type="ECO:0000256" key="1">
    <source>
        <dbReference type="ARBA" id="ARBA00004141"/>
    </source>
</evidence>
<keyword evidence="5 6" id="KW-0472">Membrane</keyword>
<keyword evidence="8" id="KW-1185">Reference proteome</keyword>
<feature type="transmembrane region" description="Helical" evidence="6">
    <location>
        <begin position="388"/>
        <end position="408"/>
    </location>
</feature>
<feature type="transmembrane region" description="Helical" evidence="6">
    <location>
        <begin position="183"/>
        <end position="208"/>
    </location>
</feature>
<dbReference type="AlphaFoldDB" id="A0A4S3KG46"/>
<dbReference type="PIRSF" id="PIRSF006060">
    <property type="entry name" value="AA_transporter"/>
    <property type="match status" value="1"/>
</dbReference>
<organism evidence="7 8">
    <name type="scientific">Rhodanobacter lindaniclasticus</name>
    <dbReference type="NCBI Taxonomy" id="75310"/>
    <lineage>
        <taxon>Bacteria</taxon>
        <taxon>Pseudomonadati</taxon>
        <taxon>Pseudomonadota</taxon>
        <taxon>Gammaproteobacteria</taxon>
        <taxon>Lysobacterales</taxon>
        <taxon>Rhodanobacteraceae</taxon>
        <taxon>Rhodanobacter</taxon>
    </lineage>
</organism>
<reference evidence="7 8" key="1">
    <citation type="submission" date="2017-02" db="EMBL/GenBank/DDBJ databases">
        <title>Whole genome sequencing of Rhodanobacter lindaniclasticus DSM 17932.</title>
        <authorList>
            <person name="Kumar S."/>
            <person name="Patil P."/>
            <person name="Patil P.B."/>
        </authorList>
    </citation>
    <scope>NUCLEOTIDE SEQUENCE [LARGE SCALE GENOMIC DNA]</scope>
    <source>
        <strain evidence="7 8">DSM 17932</strain>
    </source>
</reference>
<dbReference type="InterPro" id="IPR002293">
    <property type="entry name" value="AA/rel_permease1"/>
</dbReference>
<dbReference type="PROSITE" id="PS51257">
    <property type="entry name" value="PROKAR_LIPOPROTEIN"/>
    <property type="match status" value="1"/>
</dbReference>
<gene>
    <name evidence="7" type="ORF">B1991_08205</name>
</gene>
<feature type="transmembrane region" description="Helical" evidence="6">
    <location>
        <begin position="112"/>
        <end position="134"/>
    </location>
</feature>
<feature type="transmembrane region" description="Helical" evidence="6">
    <location>
        <begin position="228"/>
        <end position="245"/>
    </location>
</feature>
<dbReference type="GO" id="GO:0015171">
    <property type="term" value="F:amino acid transmembrane transporter activity"/>
    <property type="evidence" value="ECO:0007669"/>
    <property type="project" value="TreeGrafter"/>
</dbReference>
<proteinExistence type="predicted"/>
<feature type="transmembrane region" description="Helical" evidence="6">
    <location>
        <begin position="266"/>
        <end position="291"/>
    </location>
</feature>
<feature type="transmembrane region" description="Helical" evidence="6">
    <location>
        <begin position="154"/>
        <end position="176"/>
    </location>
</feature>
<dbReference type="OrthoDB" id="9804700at2"/>
<comment type="subcellular location">
    <subcellularLocation>
        <location evidence="1">Membrane</location>
        <topology evidence="1">Multi-pass membrane protein</topology>
    </subcellularLocation>
</comment>
<evidence type="ECO:0000256" key="4">
    <source>
        <dbReference type="ARBA" id="ARBA00022989"/>
    </source>
</evidence>
<feature type="transmembrane region" description="Helical" evidence="6">
    <location>
        <begin position="429"/>
        <end position="451"/>
    </location>
</feature>
<evidence type="ECO:0000256" key="3">
    <source>
        <dbReference type="ARBA" id="ARBA00022692"/>
    </source>
</evidence>
<evidence type="ECO:0000313" key="8">
    <source>
        <dbReference type="Proteomes" id="UP000306317"/>
    </source>
</evidence>
<feature type="transmembrane region" description="Helical" evidence="6">
    <location>
        <begin position="363"/>
        <end position="382"/>
    </location>
</feature>
<evidence type="ECO:0000256" key="6">
    <source>
        <dbReference type="SAM" id="Phobius"/>
    </source>
</evidence>